<keyword evidence="3 6" id="KW-0378">Hydrolase</keyword>
<dbReference type="HAMAP" id="MF_01246">
    <property type="entry name" value="COD"/>
    <property type="match status" value="1"/>
</dbReference>
<dbReference type="InterPro" id="IPR006879">
    <property type="entry name" value="YdjC-like"/>
</dbReference>
<evidence type="ECO:0000256" key="1">
    <source>
        <dbReference type="ARBA" id="ARBA00001946"/>
    </source>
</evidence>
<sequence length="243" mass="27529">MIEVLVNADDFGLTKAVNYGILDSHKYGIVNSATIMMNAKATEHAIELAKKTPSLKVGIHLVLTWGKPLLNDVPSLVDESGFFKKQGVVYENPTRISLSELEREWSAQIERFLEFGLFPTHFDSHHHVHGITEFLPVIQNLSDKYGLPVRNAGMHLAEIQTVTDVFLDDFYGEMVVEDYFQNLKGRVIDGASVEIMTHPAYMDEELMKVSSYNDKRLKETRILTNAKLPEGFSLRFSINQVKI</sequence>
<dbReference type="PANTHER" id="PTHR31609">
    <property type="entry name" value="YDJC DEACETYLASE FAMILY MEMBER"/>
    <property type="match status" value="1"/>
</dbReference>
<comment type="cofactor">
    <cofactor evidence="1 6">
        <name>Mg(2+)</name>
        <dbReference type="ChEBI" id="CHEBI:18420"/>
    </cofactor>
</comment>
<keyword evidence="2 6" id="KW-0479">Metal-binding</keyword>
<keyword evidence="4 6" id="KW-0460">Magnesium</keyword>
<dbReference type="PANTHER" id="PTHR31609:SF1">
    <property type="entry name" value="CARBOHYDRATE DEACETYLASE"/>
    <property type="match status" value="1"/>
</dbReference>
<dbReference type="RefSeq" id="WP_061462492.1">
    <property type="nucleotide sequence ID" value="NZ_CP011008.1"/>
</dbReference>
<dbReference type="EC" id="3.5.1.-" evidence="6"/>
<dbReference type="CDD" id="cd10803">
    <property type="entry name" value="YdjC_EF3048_like"/>
    <property type="match status" value="1"/>
</dbReference>
<evidence type="ECO:0000256" key="6">
    <source>
        <dbReference type="HAMAP-Rule" id="MF_01246"/>
    </source>
</evidence>
<accession>A0AAW7IJZ3</accession>
<evidence type="ECO:0000256" key="2">
    <source>
        <dbReference type="ARBA" id="ARBA00022723"/>
    </source>
</evidence>
<dbReference type="InterPro" id="IPR022948">
    <property type="entry name" value="COD_ChbG_bac"/>
</dbReference>
<proteinExistence type="inferred from homology"/>
<gene>
    <name evidence="7" type="primary">chbG</name>
    <name evidence="7" type="ORF">QUF89_19735</name>
</gene>
<dbReference type="GO" id="GO:0000272">
    <property type="term" value="P:polysaccharide catabolic process"/>
    <property type="evidence" value="ECO:0007669"/>
    <property type="project" value="InterPro"/>
</dbReference>
<dbReference type="GO" id="GO:0046872">
    <property type="term" value="F:metal ion binding"/>
    <property type="evidence" value="ECO:0007669"/>
    <property type="project" value="UniProtKB-KW"/>
</dbReference>
<evidence type="ECO:0000313" key="7">
    <source>
        <dbReference type="EMBL" id="MDM5454357.1"/>
    </source>
</evidence>
<dbReference type="Proteomes" id="UP001234602">
    <property type="component" value="Unassembled WGS sequence"/>
</dbReference>
<evidence type="ECO:0000256" key="3">
    <source>
        <dbReference type="ARBA" id="ARBA00022801"/>
    </source>
</evidence>
<dbReference type="Pfam" id="PF04794">
    <property type="entry name" value="YdjC"/>
    <property type="match status" value="1"/>
</dbReference>
<evidence type="ECO:0000256" key="4">
    <source>
        <dbReference type="ARBA" id="ARBA00022842"/>
    </source>
</evidence>
<dbReference type="EMBL" id="JAUCEY010000008">
    <property type="protein sequence ID" value="MDM5454357.1"/>
    <property type="molecule type" value="Genomic_DNA"/>
</dbReference>
<dbReference type="GO" id="GO:0016811">
    <property type="term" value="F:hydrolase activity, acting on carbon-nitrogen (but not peptide) bonds, in linear amides"/>
    <property type="evidence" value="ECO:0007669"/>
    <property type="project" value="UniProtKB-UniRule"/>
</dbReference>
<dbReference type="GO" id="GO:0019213">
    <property type="term" value="F:deacetylase activity"/>
    <property type="evidence" value="ECO:0007669"/>
    <property type="project" value="TreeGrafter"/>
</dbReference>
<organism evidence="7 8">
    <name type="scientific">Peribacillus simplex</name>
    <dbReference type="NCBI Taxonomy" id="1478"/>
    <lineage>
        <taxon>Bacteria</taxon>
        <taxon>Bacillati</taxon>
        <taxon>Bacillota</taxon>
        <taxon>Bacilli</taxon>
        <taxon>Bacillales</taxon>
        <taxon>Bacillaceae</taxon>
        <taxon>Peribacillus</taxon>
    </lineage>
</organism>
<dbReference type="Gene3D" id="3.20.20.370">
    <property type="entry name" value="Glycoside hydrolase/deacetylase"/>
    <property type="match status" value="1"/>
</dbReference>
<dbReference type="SUPFAM" id="SSF88713">
    <property type="entry name" value="Glycoside hydrolase/deacetylase"/>
    <property type="match status" value="1"/>
</dbReference>
<dbReference type="KEGG" id="bsj:UP17_08300"/>
<feature type="binding site" evidence="6">
    <location>
        <position position="125"/>
    </location>
    <ligand>
        <name>Mg(2+)</name>
        <dbReference type="ChEBI" id="CHEBI:18420"/>
    </ligand>
</feature>
<evidence type="ECO:0000313" key="8">
    <source>
        <dbReference type="Proteomes" id="UP001234602"/>
    </source>
</evidence>
<keyword evidence="5 6" id="KW-0119">Carbohydrate metabolism</keyword>
<comment type="subunit">
    <text evidence="6">Homodimer.</text>
</comment>
<comment type="caution">
    <text evidence="7">The sequence shown here is derived from an EMBL/GenBank/DDBJ whole genome shotgun (WGS) entry which is preliminary data.</text>
</comment>
<protein>
    <recommendedName>
        <fullName evidence="6">Carbohydrate deacetylase</fullName>
        <ecNumber evidence="6">3.5.1.-</ecNumber>
    </recommendedName>
</protein>
<name>A0AAW7IJZ3_9BACI</name>
<dbReference type="NCBIfam" id="NF002559">
    <property type="entry name" value="PRK02134.1"/>
    <property type="match status" value="1"/>
</dbReference>
<evidence type="ECO:0000256" key="5">
    <source>
        <dbReference type="ARBA" id="ARBA00023277"/>
    </source>
</evidence>
<comment type="similarity">
    <text evidence="6">Belongs to the YdjC deacetylase family.</text>
</comment>
<reference evidence="7" key="1">
    <citation type="submission" date="2023-06" db="EMBL/GenBank/DDBJ databases">
        <title>Comparative genomics of Bacillaceae isolates and their secondary metabolite potential.</title>
        <authorList>
            <person name="Song L."/>
            <person name="Nielsen L.J."/>
            <person name="Mohite O."/>
            <person name="Xu X."/>
            <person name="Weber T."/>
            <person name="Kovacs A.T."/>
        </authorList>
    </citation>
    <scope>NUCLEOTIDE SEQUENCE</scope>
    <source>
        <strain evidence="7">D8_B_37</strain>
    </source>
</reference>
<dbReference type="AlphaFoldDB" id="A0AAW7IJZ3"/>
<feature type="binding site" evidence="6">
    <location>
        <position position="60"/>
    </location>
    <ligand>
        <name>Mg(2+)</name>
        <dbReference type="ChEBI" id="CHEBI:18420"/>
    </ligand>
</feature>
<dbReference type="InterPro" id="IPR011330">
    <property type="entry name" value="Glyco_hydro/deAcase_b/a-brl"/>
</dbReference>
<comment type="function">
    <text evidence="6">Probably catalyzes the deacetylation of acetylated carbohydrates an important step in the degradation of oligosaccharides.</text>
</comment>